<dbReference type="NCBIfam" id="NF009321">
    <property type="entry name" value="PRK12676.1"/>
    <property type="match status" value="1"/>
</dbReference>
<comment type="cofactor">
    <cofactor evidence="2 9">
        <name>Mg(2+)</name>
        <dbReference type="ChEBI" id="CHEBI:18420"/>
    </cofactor>
</comment>
<dbReference type="Pfam" id="PF00459">
    <property type="entry name" value="Inositol_P"/>
    <property type="match status" value="1"/>
</dbReference>
<keyword evidence="11" id="KW-1185">Reference proteome</keyword>
<feature type="binding site" evidence="9">
    <location>
        <position position="67"/>
    </location>
    <ligand>
        <name>Mg(2+)</name>
        <dbReference type="ChEBI" id="CHEBI:18420"/>
        <label>1</label>
        <note>catalytic</note>
    </ligand>
</feature>
<dbReference type="GO" id="GO:0008934">
    <property type="term" value="F:inositol monophosphate 1-phosphatase activity"/>
    <property type="evidence" value="ECO:0007669"/>
    <property type="project" value="TreeGrafter"/>
</dbReference>
<dbReference type="GO" id="GO:0007165">
    <property type="term" value="P:signal transduction"/>
    <property type="evidence" value="ECO:0007669"/>
    <property type="project" value="TreeGrafter"/>
</dbReference>
<evidence type="ECO:0000256" key="3">
    <source>
        <dbReference type="ARBA" id="ARBA00013093"/>
    </source>
</evidence>
<name>A0A2V2NFX5_9EURY</name>
<dbReference type="AlphaFoldDB" id="A0A2V2NFX5"/>
<feature type="binding site" evidence="9">
    <location>
        <position position="84"/>
    </location>
    <ligand>
        <name>Mg(2+)</name>
        <dbReference type="ChEBI" id="CHEBI:18420"/>
        <label>1</label>
        <note>catalytic</note>
    </ligand>
</feature>
<evidence type="ECO:0000256" key="4">
    <source>
        <dbReference type="ARBA" id="ARBA00022723"/>
    </source>
</evidence>
<dbReference type="PRINTS" id="PR00377">
    <property type="entry name" value="IMPHPHTASES"/>
</dbReference>
<dbReference type="Gene3D" id="3.30.540.10">
    <property type="entry name" value="Fructose-1,6-Bisphosphatase, subunit A, domain 1"/>
    <property type="match status" value="1"/>
</dbReference>
<feature type="binding site" evidence="9">
    <location>
        <position position="87"/>
    </location>
    <ligand>
        <name>Mg(2+)</name>
        <dbReference type="ChEBI" id="CHEBI:18420"/>
        <label>1</label>
        <note>catalytic</note>
    </ligand>
</feature>
<dbReference type="Gene3D" id="3.40.190.80">
    <property type="match status" value="1"/>
</dbReference>
<reference evidence="10 11" key="1">
    <citation type="submission" date="2018-05" db="EMBL/GenBank/DDBJ databases">
        <title>Draft genome of Methanospirillum stamsii Pt1.</title>
        <authorList>
            <person name="Dueholm M.S."/>
            <person name="Nielsen P.H."/>
            <person name="Bakmann L.F."/>
            <person name="Otzen D.E."/>
        </authorList>
    </citation>
    <scope>NUCLEOTIDE SEQUENCE [LARGE SCALE GENOMIC DNA]</scope>
    <source>
        <strain evidence="10 11">Pt1</strain>
    </source>
</reference>
<dbReference type="InterPro" id="IPR000760">
    <property type="entry name" value="Inositol_monophosphatase-like"/>
</dbReference>
<evidence type="ECO:0000256" key="9">
    <source>
        <dbReference type="PIRSR" id="PIRSR600760-2"/>
    </source>
</evidence>
<sequence length="258" mass="27964">MDFNSVSLNIFSSIRSAIIPLVGTEQGNLVTGLGADGTPTKFIDKIAEDIAIELLRKNELCRLIISEEAGKVEVTGNKGTIFLDPVDGTYNAIMDIPFFAVSIAYAEEGRILHGFVGNLANGDIFTASCGKGATLNGKPIRVSDTNELHTSAMSIYGKHFQYDRVVNLIRKIRRFRQFGASALELSYVGAGKIDGFVDLRQTLRATDAAAGILILEEAGGIVTDRDGNRLILPDEVSIGNCLVGTNKCLHRKVIEYLR</sequence>
<dbReference type="EC" id="3.1.3.11" evidence="3"/>
<dbReference type="OrthoDB" id="58111at2157"/>
<keyword evidence="5" id="KW-0378">Hydrolase</keyword>
<organism evidence="10 11">
    <name type="scientific">Methanospirillum stamsii</name>
    <dbReference type="NCBI Taxonomy" id="1277351"/>
    <lineage>
        <taxon>Archaea</taxon>
        <taxon>Methanobacteriati</taxon>
        <taxon>Methanobacteriota</taxon>
        <taxon>Stenosarchaea group</taxon>
        <taxon>Methanomicrobia</taxon>
        <taxon>Methanomicrobiales</taxon>
        <taxon>Methanospirillaceae</taxon>
        <taxon>Methanospirillum</taxon>
    </lineage>
</organism>
<gene>
    <name evidence="10" type="ORF">DLD82_05635</name>
</gene>
<evidence type="ECO:0000256" key="1">
    <source>
        <dbReference type="ARBA" id="ARBA00001273"/>
    </source>
</evidence>
<dbReference type="EMBL" id="QGMZ01000011">
    <property type="protein sequence ID" value="PWR75268.1"/>
    <property type="molecule type" value="Genomic_DNA"/>
</dbReference>
<keyword evidence="4 9" id="KW-0479">Metal-binding</keyword>
<protein>
    <recommendedName>
        <fullName evidence="3">fructose-bisphosphatase</fullName>
        <ecNumber evidence="3">3.1.3.11</ecNumber>
    </recommendedName>
</protein>
<keyword evidence="6 9" id="KW-0460">Magnesium</keyword>
<comment type="similarity">
    <text evidence="8">Belongs to the inositol monophosphatase superfamily. FBPase class 4 family.</text>
</comment>
<dbReference type="FunFam" id="3.40.190.80:FF:000020">
    <property type="entry name" value="Fructose-1,6-bisphosphatase/inositol-1-monophosphatase"/>
    <property type="match status" value="1"/>
</dbReference>
<evidence type="ECO:0000256" key="5">
    <source>
        <dbReference type="ARBA" id="ARBA00022801"/>
    </source>
</evidence>
<dbReference type="GO" id="GO:0042132">
    <property type="term" value="F:fructose 1,6-bisphosphate 1-phosphatase activity"/>
    <property type="evidence" value="ECO:0007669"/>
    <property type="project" value="UniProtKB-EC"/>
</dbReference>
<dbReference type="FunFam" id="3.30.540.10:FF:000027">
    <property type="entry name" value="Fructose-1,6-bisphosphatase/inositol-1-monophosphatase"/>
    <property type="match status" value="1"/>
</dbReference>
<evidence type="ECO:0000313" key="11">
    <source>
        <dbReference type="Proteomes" id="UP000245934"/>
    </source>
</evidence>
<dbReference type="PANTHER" id="PTHR20854:SF4">
    <property type="entry name" value="INOSITOL-1-MONOPHOSPHATASE-RELATED"/>
    <property type="match status" value="1"/>
</dbReference>
<accession>A0A2V2NFX5</accession>
<proteinExistence type="inferred from homology"/>
<dbReference type="GO" id="GO:0046872">
    <property type="term" value="F:metal ion binding"/>
    <property type="evidence" value="ECO:0007669"/>
    <property type="project" value="UniProtKB-KW"/>
</dbReference>
<comment type="caution">
    <text evidence="10">The sequence shown here is derived from an EMBL/GenBank/DDBJ whole genome shotgun (WGS) entry which is preliminary data.</text>
</comment>
<dbReference type="SUPFAM" id="SSF56655">
    <property type="entry name" value="Carbohydrate phosphatase"/>
    <property type="match status" value="1"/>
</dbReference>
<comment type="catalytic activity">
    <reaction evidence="1">
        <text>beta-D-fructose 1,6-bisphosphate + H2O = beta-D-fructose 6-phosphate + phosphate</text>
        <dbReference type="Rhea" id="RHEA:11064"/>
        <dbReference type="ChEBI" id="CHEBI:15377"/>
        <dbReference type="ChEBI" id="CHEBI:32966"/>
        <dbReference type="ChEBI" id="CHEBI:43474"/>
        <dbReference type="ChEBI" id="CHEBI:57634"/>
        <dbReference type="EC" id="3.1.3.11"/>
    </reaction>
</comment>
<evidence type="ECO:0000256" key="2">
    <source>
        <dbReference type="ARBA" id="ARBA00001946"/>
    </source>
</evidence>
<evidence type="ECO:0000256" key="6">
    <source>
        <dbReference type="ARBA" id="ARBA00022842"/>
    </source>
</evidence>
<dbReference type="RefSeq" id="WP_109940130.1">
    <property type="nucleotide sequence ID" value="NZ_CP176366.1"/>
</dbReference>
<evidence type="ECO:0000256" key="8">
    <source>
        <dbReference type="ARBA" id="ARBA00038103"/>
    </source>
</evidence>
<dbReference type="GO" id="GO:0006020">
    <property type="term" value="P:inositol metabolic process"/>
    <property type="evidence" value="ECO:0007669"/>
    <property type="project" value="TreeGrafter"/>
</dbReference>
<evidence type="ECO:0000256" key="7">
    <source>
        <dbReference type="ARBA" id="ARBA00023277"/>
    </source>
</evidence>
<dbReference type="GeneID" id="97610813"/>
<dbReference type="Proteomes" id="UP000245934">
    <property type="component" value="Unassembled WGS sequence"/>
</dbReference>
<feature type="binding site" evidence="9">
    <location>
        <position position="207"/>
    </location>
    <ligand>
        <name>Mg(2+)</name>
        <dbReference type="ChEBI" id="CHEBI:18420"/>
        <label>1</label>
        <note>catalytic</note>
    </ligand>
</feature>
<dbReference type="PANTHER" id="PTHR20854">
    <property type="entry name" value="INOSITOL MONOPHOSPHATASE"/>
    <property type="match status" value="1"/>
</dbReference>
<evidence type="ECO:0000313" key="10">
    <source>
        <dbReference type="EMBL" id="PWR75268.1"/>
    </source>
</evidence>
<keyword evidence="7" id="KW-0119">Carbohydrate metabolism</keyword>